<dbReference type="FunFam" id="3.80.10.10:FF:000116">
    <property type="entry name" value="Leucine-rich repeat-containing protein 40"/>
    <property type="match status" value="1"/>
</dbReference>
<keyword evidence="4" id="KW-1185">Reference proteome</keyword>
<dbReference type="SUPFAM" id="SSF52058">
    <property type="entry name" value="L domain-like"/>
    <property type="match status" value="1"/>
</dbReference>
<name>A0A0R3WQN0_HYDTA</name>
<reference evidence="5" key="1">
    <citation type="submission" date="2017-02" db="UniProtKB">
        <authorList>
            <consortium name="WormBaseParasite"/>
        </authorList>
    </citation>
    <scope>IDENTIFICATION</scope>
</reference>
<dbReference type="PRINTS" id="PR00019">
    <property type="entry name" value="LEURICHRPT"/>
</dbReference>
<dbReference type="Proteomes" id="UP000274429">
    <property type="component" value="Unassembled WGS sequence"/>
</dbReference>
<keyword evidence="1" id="KW-0433">Leucine-rich repeat</keyword>
<gene>
    <name evidence="3" type="ORF">TTAC_LOCUS3055</name>
</gene>
<evidence type="ECO:0000313" key="4">
    <source>
        <dbReference type="Proteomes" id="UP000274429"/>
    </source>
</evidence>
<dbReference type="AlphaFoldDB" id="A0A0R3WQN0"/>
<dbReference type="InterPro" id="IPR001611">
    <property type="entry name" value="Leu-rich_rpt"/>
</dbReference>
<dbReference type="PROSITE" id="PS51450">
    <property type="entry name" value="LRR"/>
    <property type="match status" value="4"/>
</dbReference>
<dbReference type="STRING" id="6205.A0A0R3WQN0"/>
<protein>
    <submittedName>
        <fullName evidence="5">Leucine-rich repeat-containing protein 40</fullName>
    </submittedName>
</protein>
<reference evidence="3 4" key="2">
    <citation type="submission" date="2018-11" db="EMBL/GenBank/DDBJ databases">
        <authorList>
            <consortium name="Pathogen Informatics"/>
        </authorList>
    </citation>
    <scope>NUCLEOTIDE SEQUENCE [LARGE SCALE GENOMIC DNA]</scope>
</reference>
<dbReference type="EMBL" id="UYWX01001858">
    <property type="protein sequence ID" value="VDM21847.1"/>
    <property type="molecule type" value="Genomic_DNA"/>
</dbReference>
<dbReference type="Pfam" id="PF13855">
    <property type="entry name" value="LRR_8"/>
    <property type="match status" value="2"/>
</dbReference>
<proteinExistence type="predicted"/>
<evidence type="ECO:0000313" key="5">
    <source>
        <dbReference type="WBParaSite" id="TTAC_0000307001-mRNA-1"/>
    </source>
</evidence>
<dbReference type="Gene3D" id="3.80.10.10">
    <property type="entry name" value="Ribonuclease Inhibitor"/>
    <property type="match status" value="3"/>
</dbReference>
<accession>A0A0R3WQN0</accession>
<dbReference type="SMART" id="SM00364">
    <property type="entry name" value="LRR_BAC"/>
    <property type="match status" value="6"/>
</dbReference>
<evidence type="ECO:0000256" key="1">
    <source>
        <dbReference type="ARBA" id="ARBA00022614"/>
    </source>
</evidence>
<dbReference type="WBParaSite" id="TTAC_0000307001-mRNA-1">
    <property type="protein sequence ID" value="TTAC_0000307001-mRNA-1"/>
    <property type="gene ID" value="TTAC_0000307001"/>
</dbReference>
<dbReference type="InterPro" id="IPR003591">
    <property type="entry name" value="Leu-rich_rpt_typical-subtyp"/>
</dbReference>
<dbReference type="PANTHER" id="PTHR48051:SF1">
    <property type="entry name" value="RAS SUPPRESSOR PROTEIN 1"/>
    <property type="match status" value="1"/>
</dbReference>
<dbReference type="GO" id="GO:0005737">
    <property type="term" value="C:cytoplasm"/>
    <property type="evidence" value="ECO:0007669"/>
    <property type="project" value="TreeGrafter"/>
</dbReference>
<sequence>MPPKTTSKMAFPRLKDVTLGDNRINSFNLEFLQGLHELANLDLSRNRVSSVPEGIPQTLPALARLDLSNNEIKSIPTELGFMESLNVLALNGNPLRSIGQNVINSGTEALKTLLRERHRPEDIQEPKKGPLTAPCDSEPVVPTNLYQNLPAVIVGSGVVDWGRRAKKQTGGHRFGAPTKDENEELPPLDDQEVWKAVALRGCNVDVPVKKLFLSNHGIEAFPMGVMAFRESLIVLDLSHNKLSQLPNEIDSLSRLEELNLSTNALTSLPVTLSKLSTLAVLILDFNPGLGPELPIEALFKEPLCRSLRELSARGCRLTTLPSASFLSADRMPELQTLNISDNDIGTLEPRLGLCTQIRYVDVKCLLSRFQSA</sequence>
<dbReference type="OrthoDB" id="660555at2759"/>
<dbReference type="SMART" id="SM00369">
    <property type="entry name" value="LRR_TYP"/>
    <property type="match status" value="8"/>
</dbReference>
<dbReference type="PANTHER" id="PTHR48051">
    <property type="match status" value="1"/>
</dbReference>
<dbReference type="InterPro" id="IPR050216">
    <property type="entry name" value="LRR_domain-containing"/>
</dbReference>
<evidence type="ECO:0000256" key="2">
    <source>
        <dbReference type="ARBA" id="ARBA00022737"/>
    </source>
</evidence>
<organism evidence="5">
    <name type="scientific">Hydatigena taeniaeformis</name>
    <name type="common">Feline tapeworm</name>
    <name type="synonym">Taenia taeniaeformis</name>
    <dbReference type="NCBI Taxonomy" id="6205"/>
    <lineage>
        <taxon>Eukaryota</taxon>
        <taxon>Metazoa</taxon>
        <taxon>Spiralia</taxon>
        <taxon>Lophotrochozoa</taxon>
        <taxon>Platyhelminthes</taxon>
        <taxon>Cestoda</taxon>
        <taxon>Eucestoda</taxon>
        <taxon>Cyclophyllidea</taxon>
        <taxon>Taeniidae</taxon>
        <taxon>Hydatigera</taxon>
    </lineage>
</organism>
<dbReference type="InterPro" id="IPR032675">
    <property type="entry name" value="LRR_dom_sf"/>
</dbReference>
<evidence type="ECO:0000313" key="3">
    <source>
        <dbReference type="EMBL" id="VDM21847.1"/>
    </source>
</evidence>
<keyword evidence="2" id="KW-0677">Repeat</keyword>